<keyword evidence="3" id="KW-1185">Reference proteome</keyword>
<dbReference type="Gene3D" id="3.40.50.880">
    <property type="match status" value="1"/>
</dbReference>
<dbReference type="PANTHER" id="PTHR43130:SF7">
    <property type="entry name" value="DJ-1_PFPI DOMAIN-CONTAINING PROTEIN"/>
    <property type="match status" value="1"/>
</dbReference>
<name>A0ABR2J8M6_9PEZI</name>
<dbReference type="Proteomes" id="UP001390339">
    <property type="component" value="Unassembled WGS sequence"/>
</dbReference>
<comment type="caution">
    <text evidence="2">The sequence shown here is derived from an EMBL/GenBank/DDBJ whole genome shotgun (WGS) entry which is preliminary data.</text>
</comment>
<dbReference type="EMBL" id="JAPCWZ010000003">
    <property type="protein sequence ID" value="KAK8874138.1"/>
    <property type="molecule type" value="Genomic_DNA"/>
</dbReference>
<sequence>MGNRGVVRIGVFIPTECQLLDVACVDIFGTISHEYMTLCAGLIPQAVIDLAPSVRISYISGGPAPSPTTAAASAAAIVKEPMASDHTAASNRVIPLTSGMSILSTCHYTEAAVAPGKLDIVLVPGPDPNTTFEAGAIEWLRRQGDVETTDILSICTGILLCGEAGLLKGRTACGPRGLQDKIRDRFGHDVILKGTELRWAQDGRFWSSGGVTNGNDLVAAYARQSKHFPRPVVEVALAMTDTGDRAQKYSQGQTSFVLGMIRNILGAVFLGFWRKK</sequence>
<evidence type="ECO:0000259" key="1">
    <source>
        <dbReference type="Pfam" id="PF01965"/>
    </source>
</evidence>
<dbReference type="SUPFAM" id="SSF52317">
    <property type="entry name" value="Class I glutamine amidotransferase-like"/>
    <property type="match status" value="1"/>
</dbReference>
<dbReference type="InterPro" id="IPR029062">
    <property type="entry name" value="Class_I_gatase-like"/>
</dbReference>
<accession>A0ABR2J8M6</accession>
<feature type="domain" description="DJ-1/PfpI" evidence="1">
    <location>
        <begin position="90"/>
        <end position="218"/>
    </location>
</feature>
<gene>
    <name evidence="2" type="ORF">PGQ11_004652</name>
</gene>
<organism evidence="2 3">
    <name type="scientific">Apiospora arundinis</name>
    <dbReference type="NCBI Taxonomy" id="335852"/>
    <lineage>
        <taxon>Eukaryota</taxon>
        <taxon>Fungi</taxon>
        <taxon>Dikarya</taxon>
        <taxon>Ascomycota</taxon>
        <taxon>Pezizomycotina</taxon>
        <taxon>Sordariomycetes</taxon>
        <taxon>Xylariomycetidae</taxon>
        <taxon>Amphisphaeriales</taxon>
        <taxon>Apiosporaceae</taxon>
        <taxon>Apiospora</taxon>
    </lineage>
</organism>
<dbReference type="PANTHER" id="PTHR43130">
    <property type="entry name" value="ARAC-FAMILY TRANSCRIPTIONAL REGULATOR"/>
    <property type="match status" value="1"/>
</dbReference>
<protein>
    <submittedName>
        <fullName evidence="2">Class I glutamine amidotransferase-like protein</fullName>
    </submittedName>
</protein>
<evidence type="ECO:0000313" key="3">
    <source>
        <dbReference type="Proteomes" id="UP001390339"/>
    </source>
</evidence>
<dbReference type="Pfam" id="PF01965">
    <property type="entry name" value="DJ-1_PfpI"/>
    <property type="match status" value="1"/>
</dbReference>
<dbReference type="InterPro" id="IPR002818">
    <property type="entry name" value="DJ-1/PfpI"/>
</dbReference>
<evidence type="ECO:0000313" key="2">
    <source>
        <dbReference type="EMBL" id="KAK8874138.1"/>
    </source>
</evidence>
<dbReference type="InterPro" id="IPR052158">
    <property type="entry name" value="INH-QAR"/>
</dbReference>
<reference evidence="2 3" key="1">
    <citation type="journal article" date="2024" name="IMA Fungus">
        <title>Apiospora arundinis, a panoply of carbohydrate-active enzymes and secondary metabolites.</title>
        <authorList>
            <person name="Sorensen T."/>
            <person name="Petersen C."/>
            <person name="Muurmann A.T."/>
            <person name="Christiansen J.V."/>
            <person name="Brundto M.L."/>
            <person name="Overgaard C.K."/>
            <person name="Boysen A.T."/>
            <person name="Wollenberg R.D."/>
            <person name="Larsen T.O."/>
            <person name="Sorensen J.L."/>
            <person name="Nielsen K.L."/>
            <person name="Sondergaard T.E."/>
        </authorList>
    </citation>
    <scope>NUCLEOTIDE SEQUENCE [LARGE SCALE GENOMIC DNA]</scope>
    <source>
        <strain evidence="2 3">AAU 773</strain>
    </source>
</reference>
<proteinExistence type="predicted"/>